<name>A0A0F5VHQ1_9GAMM</name>
<comment type="caution">
    <text evidence="1">The sequence shown here is derived from an EMBL/GenBank/DDBJ whole genome shotgun (WGS) entry which is preliminary data.</text>
</comment>
<evidence type="ECO:0000313" key="1">
    <source>
        <dbReference type="EMBL" id="KKD01624.1"/>
    </source>
</evidence>
<dbReference type="AlphaFoldDB" id="A0A0F5VHQ1"/>
<evidence type="ECO:0000313" key="2">
    <source>
        <dbReference type="Proteomes" id="UP000033633"/>
    </source>
</evidence>
<proteinExistence type="predicted"/>
<reference evidence="1 2" key="1">
    <citation type="submission" date="2014-12" db="EMBL/GenBank/DDBJ databases">
        <title>Mercury Reductase activity and rhizosphere competence traits in the genome of root associated Photobacterium halotolerans MELD1.</title>
        <authorList>
            <person name="Mathew D.C."/>
            <person name="Huang C.-C."/>
        </authorList>
    </citation>
    <scope>NUCLEOTIDE SEQUENCE [LARGE SCALE GENOMIC DNA]</scope>
    <source>
        <strain evidence="1 2">MELD1</strain>
    </source>
</reference>
<dbReference type="OrthoDB" id="5589357at2"/>
<dbReference type="PATRIC" id="fig|265726.11.peg.467"/>
<organism evidence="1 2">
    <name type="scientific">Photobacterium halotolerans</name>
    <dbReference type="NCBI Taxonomy" id="265726"/>
    <lineage>
        <taxon>Bacteria</taxon>
        <taxon>Pseudomonadati</taxon>
        <taxon>Pseudomonadota</taxon>
        <taxon>Gammaproteobacteria</taxon>
        <taxon>Vibrionales</taxon>
        <taxon>Vibrionaceae</taxon>
        <taxon>Photobacterium</taxon>
    </lineage>
</organism>
<sequence>MLTLIRRWLARYDAWCERMGFVPENRRCCAPVRYDEDDARHPVQRAARMKACKTAAEDDSRAVDR</sequence>
<protein>
    <recommendedName>
        <fullName evidence="3">DUF5363 family protein</fullName>
    </recommendedName>
</protein>
<dbReference type="EMBL" id="JWYV01000001">
    <property type="protein sequence ID" value="KKD01624.1"/>
    <property type="molecule type" value="Genomic_DNA"/>
</dbReference>
<accession>A0A0F5VHQ1</accession>
<dbReference type="RefSeq" id="WP_046218953.1">
    <property type="nucleotide sequence ID" value="NZ_JWYV01000001.1"/>
</dbReference>
<dbReference type="Proteomes" id="UP000033633">
    <property type="component" value="Unassembled WGS sequence"/>
</dbReference>
<keyword evidence="2" id="KW-1185">Reference proteome</keyword>
<dbReference type="STRING" id="265726.KY46_02145"/>
<gene>
    <name evidence="1" type="ORF">KY46_02145</name>
</gene>
<evidence type="ECO:0008006" key="3">
    <source>
        <dbReference type="Google" id="ProtNLM"/>
    </source>
</evidence>